<dbReference type="InterPro" id="IPR036523">
    <property type="entry name" value="SurE-like_sf"/>
</dbReference>
<keyword evidence="8" id="KW-1185">Reference proteome</keyword>
<dbReference type="Proteomes" id="UP000807306">
    <property type="component" value="Unassembled WGS sequence"/>
</dbReference>
<keyword evidence="5" id="KW-0732">Signal</keyword>
<feature type="domain" description="Survival protein SurE-like phosphatase/nucleotidase" evidence="6">
    <location>
        <begin position="20"/>
        <end position="236"/>
    </location>
</feature>
<dbReference type="SUPFAM" id="SSF64167">
    <property type="entry name" value="SurE-like"/>
    <property type="match status" value="1"/>
</dbReference>
<organism evidence="7 8">
    <name type="scientific">Crepidotus variabilis</name>
    <dbReference type="NCBI Taxonomy" id="179855"/>
    <lineage>
        <taxon>Eukaryota</taxon>
        <taxon>Fungi</taxon>
        <taxon>Dikarya</taxon>
        <taxon>Basidiomycota</taxon>
        <taxon>Agaricomycotina</taxon>
        <taxon>Agaricomycetes</taxon>
        <taxon>Agaricomycetidae</taxon>
        <taxon>Agaricales</taxon>
        <taxon>Agaricineae</taxon>
        <taxon>Crepidotaceae</taxon>
        <taxon>Crepidotus</taxon>
    </lineage>
</organism>
<dbReference type="OrthoDB" id="4018688at2759"/>
<gene>
    <name evidence="7" type="ORF">CPB83DRAFT_864375</name>
</gene>
<keyword evidence="2" id="KW-0479">Metal-binding</keyword>
<evidence type="ECO:0000313" key="7">
    <source>
        <dbReference type="EMBL" id="KAF9522508.1"/>
    </source>
</evidence>
<evidence type="ECO:0000256" key="1">
    <source>
        <dbReference type="ARBA" id="ARBA00011062"/>
    </source>
</evidence>
<dbReference type="Pfam" id="PF01975">
    <property type="entry name" value="SurE"/>
    <property type="match status" value="1"/>
</dbReference>
<dbReference type="InterPro" id="IPR030048">
    <property type="entry name" value="SurE"/>
</dbReference>
<evidence type="ECO:0000256" key="5">
    <source>
        <dbReference type="SAM" id="SignalP"/>
    </source>
</evidence>
<evidence type="ECO:0000256" key="4">
    <source>
        <dbReference type="SAM" id="MobiDB-lite"/>
    </source>
</evidence>
<keyword evidence="3" id="KW-0378">Hydrolase</keyword>
<feature type="compositionally biased region" description="Low complexity" evidence="4">
    <location>
        <begin position="61"/>
        <end position="72"/>
    </location>
</feature>
<dbReference type="AlphaFoldDB" id="A0A9P6E4X7"/>
<evidence type="ECO:0000256" key="2">
    <source>
        <dbReference type="ARBA" id="ARBA00022723"/>
    </source>
</evidence>
<dbReference type="InterPro" id="IPR002828">
    <property type="entry name" value="SurE-like_Pase/nucleotidase"/>
</dbReference>
<dbReference type="GO" id="GO:0046872">
    <property type="term" value="F:metal ion binding"/>
    <property type="evidence" value="ECO:0007669"/>
    <property type="project" value="UniProtKB-KW"/>
</dbReference>
<feature type="chain" id="PRO_5040420817" evidence="5">
    <location>
        <begin position="17"/>
        <end position="299"/>
    </location>
</feature>
<evidence type="ECO:0000313" key="8">
    <source>
        <dbReference type="Proteomes" id="UP000807306"/>
    </source>
</evidence>
<proteinExistence type="inferred from homology"/>
<comment type="similarity">
    <text evidence="1">Belongs to the SurE nucleotidase family.</text>
</comment>
<evidence type="ECO:0000259" key="6">
    <source>
        <dbReference type="Pfam" id="PF01975"/>
    </source>
</evidence>
<dbReference type="EMBL" id="MU157943">
    <property type="protein sequence ID" value="KAF9522508.1"/>
    <property type="molecule type" value="Genomic_DNA"/>
</dbReference>
<dbReference type="PANTHER" id="PTHR30457:SF0">
    <property type="entry name" value="PHOSPHATASE, PUTATIVE (AFU_ORTHOLOGUE AFUA_4G01070)-RELATED"/>
    <property type="match status" value="1"/>
</dbReference>
<feature type="compositionally biased region" description="Polar residues" evidence="4">
    <location>
        <begin position="73"/>
        <end position="84"/>
    </location>
</feature>
<feature type="signal peptide" evidence="5">
    <location>
        <begin position="1"/>
        <end position="16"/>
    </location>
</feature>
<evidence type="ECO:0000256" key="3">
    <source>
        <dbReference type="ARBA" id="ARBA00022801"/>
    </source>
</evidence>
<comment type="caution">
    <text evidence="7">The sequence shown here is derived from an EMBL/GenBank/DDBJ whole genome shotgun (WGS) entry which is preliminary data.</text>
</comment>
<dbReference type="Gene3D" id="3.40.1210.10">
    <property type="entry name" value="Survival protein SurE-like phosphatase/nucleotidase"/>
    <property type="match status" value="1"/>
</dbReference>
<sequence>MRTALLAFTLFAVCSAQTKIVLTNDDGWAVAQIRAEYAALKAAGYDVVLSAPASNKSGTGSSSAPAQPLSSPCEYNSCPSGSPAQGFNATDPRLNYVNSYPVDSVRYGIQTLSPKFFGSKPDFVVSGNNIGLNTGSTTQISGTVGAASEAALEGIPSVAFSGSSGDQVSYTTLSDTSASSTQAANIYTSLLLKFTNQLLGASLLTPILPTGISVNVNFASISSCSSASSYKWVFTRIYADSTATDVETCGSTHLTAETTAISKGCIATVSVFNATTKSDVDAATQKYVYDKVSPILSCL</sequence>
<name>A0A9P6E4X7_9AGAR</name>
<accession>A0A9P6E4X7</accession>
<dbReference type="PANTHER" id="PTHR30457">
    <property type="entry name" value="5'-NUCLEOTIDASE SURE"/>
    <property type="match status" value="1"/>
</dbReference>
<feature type="region of interest" description="Disordered" evidence="4">
    <location>
        <begin position="54"/>
        <end position="84"/>
    </location>
</feature>
<reference evidence="7" key="1">
    <citation type="submission" date="2020-11" db="EMBL/GenBank/DDBJ databases">
        <authorList>
            <consortium name="DOE Joint Genome Institute"/>
            <person name="Ahrendt S."/>
            <person name="Riley R."/>
            <person name="Andreopoulos W."/>
            <person name="Labutti K."/>
            <person name="Pangilinan J."/>
            <person name="Ruiz-Duenas F.J."/>
            <person name="Barrasa J.M."/>
            <person name="Sanchez-Garcia M."/>
            <person name="Camarero S."/>
            <person name="Miyauchi S."/>
            <person name="Serrano A."/>
            <person name="Linde D."/>
            <person name="Babiker R."/>
            <person name="Drula E."/>
            <person name="Ayuso-Fernandez I."/>
            <person name="Pacheco R."/>
            <person name="Padilla G."/>
            <person name="Ferreira P."/>
            <person name="Barriuso J."/>
            <person name="Kellner H."/>
            <person name="Castanera R."/>
            <person name="Alfaro M."/>
            <person name="Ramirez L."/>
            <person name="Pisabarro A.G."/>
            <person name="Kuo A."/>
            <person name="Tritt A."/>
            <person name="Lipzen A."/>
            <person name="He G."/>
            <person name="Yan M."/>
            <person name="Ng V."/>
            <person name="Cullen D."/>
            <person name="Martin F."/>
            <person name="Rosso M.-N."/>
            <person name="Henrissat B."/>
            <person name="Hibbett D."/>
            <person name="Martinez A.T."/>
            <person name="Grigoriev I.V."/>
        </authorList>
    </citation>
    <scope>NUCLEOTIDE SEQUENCE</scope>
    <source>
        <strain evidence="7">CBS 506.95</strain>
    </source>
</reference>
<protein>
    <submittedName>
        <fullName evidence="7">Survival protein sure-like phosphatase/nucleotidase</fullName>
    </submittedName>
</protein>
<dbReference type="GO" id="GO:0008252">
    <property type="term" value="F:nucleotidase activity"/>
    <property type="evidence" value="ECO:0007669"/>
    <property type="project" value="InterPro"/>
</dbReference>